<comment type="subcellular location">
    <subcellularLocation>
        <location evidence="1">Secreted</location>
    </subcellularLocation>
</comment>
<dbReference type="SUPFAM" id="SSF88713">
    <property type="entry name" value="Glycoside hydrolase/deacetylase"/>
    <property type="match status" value="1"/>
</dbReference>
<evidence type="ECO:0000256" key="1">
    <source>
        <dbReference type="ARBA" id="ARBA00004613"/>
    </source>
</evidence>
<dbReference type="GO" id="GO:0005975">
    <property type="term" value="P:carbohydrate metabolic process"/>
    <property type="evidence" value="ECO:0007669"/>
    <property type="project" value="InterPro"/>
</dbReference>
<dbReference type="CDD" id="cd10918">
    <property type="entry name" value="CE4_NodB_like_5s_6s"/>
    <property type="match status" value="1"/>
</dbReference>
<accession>A0A919KFF7</accession>
<dbReference type="GO" id="GO:0005576">
    <property type="term" value="C:extracellular region"/>
    <property type="evidence" value="ECO:0007669"/>
    <property type="project" value="UniProtKB-SubCell"/>
</dbReference>
<keyword evidence="2" id="KW-0732">Signal</keyword>
<dbReference type="GO" id="GO:0016810">
    <property type="term" value="F:hydrolase activity, acting on carbon-nitrogen (but not peptide) bonds"/>
    <property type="evidence" value="ECO:0007669"/>
    <property type="project" value="InterPro"/>
</dbReference>
<comment type="caution">
    <text evidence="4">The sequence shown here is derived from an EMBL/GenBank/DDBJ whole genome shotgun (WGS) entry which is preliminary data.</text>
</comment>
<dbReference type="PANTHER" id="PTHR34216:SF3">
    <property type="entry name" value="POLY-BETA-1,6-N-ACETYL-D-GLUCOSAMINE N-DEACETYLASE"/>
    <property type="match status" value="1"/>
</dbReference>
<dbReference type="RefSeq" id="WP_189986099.1">
    <property type="nucleotide sequence ID" value="NZ_BNBF01000033.1"/>
</dbReference>
<dbReference type="InterPro" id="IPR011330">
    <property type="entry name" value="Glyco_hydro/deAcase_b/a-brl"/>
</dbReference>
<dbReference type="AlphaFoldDB" id="A0A919KFF7"/>
<name>A0A919KFF7_9ACTN</name>
<dbReference type="Pfam" id="PF01522">
    <property type="entry name" value="Polysacc_deac_1"/>
    <property type="match status" value="1"/>
</dbReference>
<keyword evidence="5" id="KW-1185">Reference proteome</keyword>
<dbReference type="InterPro" id="IPR002509">
    <property type="entry name" value="NODB_dom"/>
</dbReference>
<sequence>MPSSVESPVPARAPATGRVPWIAMYHSVADCADDPYRVTVSPGRLERQLRWLRRRGLRGVSVAELLAARARGGGRELVGLTFDDGYADFLGNALPVLARWGCTATLFVLPGRLGGDNAWDPLGPRKPLLTADGIRRAAAAGVEIGSHGLTHVDLTRADDTVLRAETVQSRLALEELTGGPVAGFCYPYGTVDRRTVAAVREAGYGYACAIDPGELSGPHVLPRVHIGQNDTAVRLFLKRRLHRLRRRPVEGLR</sequence>
<dbReference type="PROSITE" id="PS51677">
    <property type="entry name" value="NODB"/>
    <property type="match status" value="1"/>
</dbReference>
<dbReference type="Proteomes" id="UP000619355">
    <property type="component" value="Unassembled WGS sequence"/>
</dbReference>
<dbReference type="Gene3D" id="3.20.20.370">
    <property type="entry name" value="Glycoside hydrolase/deacetylase"/>
    <property type="match status" value="1"/>
</dbReference>
<feature type="domain" description="NodB homology" evidence="3">
    <location>
        <begin position="76"/>
        <end position="253"/>
    </location>
</feature>
<reference evidence="5" key="1">
    <citation type="journal article" date="2019" name="Int. J. Syst. Evol. Microbiol.">
        <title>The Global Catalogue of Microorganisms (GCM) 10K type strain sequencing project: providing services to taxonomists for standard genome sequencing and annotation.</title>
        <authorList>
            <consortium name="The Broad Institute Genomics Platform"/>
            <consortium name="The Broad Institute Genome Sequencing Center for Infectious Disease"/>
            <person name="Wu L."/>
            <person name="Ma J."/>
        </authorList>
    </citation>
    <scope>NUCLEOTIDE SEQUENCE [LARGE SCALE GENOMIC DNA]</scope>
    <source>
        <strain evidence="5">JCM 4253</strain>
    </source>
</reference>
<evidence type="ECO:0000256" key="2">
    <source>
        <dbReference type="ARBA" id="ARBA00022729"/>
    </source>
</evidence>
<evidence type="ECO:0000313" key="5">
    <source>
        <dbReference type="Proteomes" id="UP000619355"/>
    </source>
</evidence>
<dbReference type="PANTHER" id="PTHR34216">
    <property type="match status" value="1"/>
</dbReference>
<organism evidence="4 5">
    <name type="scientific">Streptomyces capoamus</name>
    <dbReference type="NCBI Taxonomy" id="68183"/>
    <lineage>
        <taxon>Bacteria</taxon>
        <taxon>Bacillati</taxon>
        <taxon>Actinomycetota</taxon>
        <taxon>Actinomycetes</taxon>
        <taxon>Kitasatosporales</taxon>
        <taxon>Streptomycetaceae</taxon>
        <taxon>Streptomyces</taxon>
    </lineage>
</organism>
<dbReference type="EMBL" id="BNBF01000033">
    <property type="protein sequence ID" value="GHG73610.1"/>
    <property type="molecule type" value="Genomic_DNA"/>
</dbReference>
<dbReference type="InterPro" id="IPR051398">
    <property type="entry name" value="Polysacch_Deacetylase"/>
</dbReference>
<evidence type="ECO:0000259" key="3">
    <source>
        <dbReference type="PROSITE" id="PS51677"/>
    </source>
</evidence>
<proteinExistence type="predicted"/>
<evidence type="ECO:0000313" key="4">
    <source>
        <dbReference type="EMBL" id="GHG73610.1"/>
    </source>
</evidence>
<protein>
    <submittedName>
        <fullName evidence="4">Polysaccharide deacetylase</fullName>
    </submittedName>
</protein>
<gene>
    <name evidence="4" type="ORF">GCM10018980_70020</name>
</gene>